<accession>A0A1N6X880</accession>
<dbReference type="InterPro" id="IPR027417">
    <property type="entry name" value="P-loop_NTPase"/>
</dbReference>
<dbReference type="Proteomes" id="UP000186895">
    <property type="component" value="Unassembled WGS sequence"/>
</dbReference>
<dbReference type="PROSITE" id="PS00675">
    <property type="entry name" value="SIGMA54_INTERACT_1"/>
    <property type="match status" value="1"/>
</dbReference>
<keyword evidence="2" id="KW-0547">Nucleotide-binding</keyword>
<dbReference type="GO" id="GO:0005524">
    <property type="term" value="F:ATP binding"/>
    <property type="evidence" value="ECO:0007669"/>
    <property type="project" value="UniProtKB-KW"/>
</dbReference>
<dbReference type="InterPro" id="IPR001482">
    <property type="entry name" value="T2SS/T4SS_dom"/>
</dbReference>
<dbReference type="InterPro" id="IPR025662">
    <property type="entry name" value="Sigma_54_int_dom_ATP-bd_1"/>
</dbReference>
<dbReference type="Gene3D" id="3.30.450.90">
    <property type="match status" value="1"/>
</dbReference>
<gene>
    <name evidence="5" type="ORF">SAMN05421647_11313</name>
</gene>
<feature type="domain" description="Bacterial type II secretion system protein E" evidence="4">
    <location>
        <begin position="235"/>
        <end position="249"/>
    </location>
</feature>
<proteinExistence type="inferred from homology"/>
<evidence type="ECO:0000256" key="1">
    <source>
        <dbReference type="ARBA" id="ARBA00006611"/>
    </source>
</evidence>
<dbReference type="PANTHER" id="PTHR30258">
    <property type="entry name" value="TYPE II SECRETION SYSTEM PROTEIN GSPE-RELATED"/>
    <property type="match status" value="1"/>
</dbReference>
<sequence length="440" mass="47683">MSSSENEQKARFTGTQVPLQDLPSIVGPNVFENLLTVCRDHNASDVIFRSGSTVRARVNGTLQAVTKVEIDKESIERFIQESESLATVTNIGAGHPRSLAYVVSGERRRDRYRLQATSVNEGMADDGIRLVARPISSRPPRLDDLNLPPDLVEALTTNRNKGIILVTGETGSGKSTVLGAALDQKARNEALHITTVEDPIEFNLFYLNDETQSSVSQSGLNTHVRSFPDAIKGLMRDNPDVIMVGELRDQDTIRLAAEASRTGHLVYSTLHVNAAAAVIDRICVSFPDSERMAIAASIIDALRTVLNQELVPKLCSCATPYDRLDSIINDSGVDLDGIRQPAGCDACNHTGYSGRQPLMEYVVLRDDGRDALLRELMNGGMAGVTHLLSSLVKKHGLTKLESAKQAVETGKIAPDVFKSVLVETQAMDIIAGGANGQRND</sequence>
<dbReference type="PROSITE" id="PS00662">
    <property type="entry name" value="T2SP_E"/>
    <property type="match status" value="1"/>
</dbReference>
<organism evidence="5 6">
    <name type="scientific">Marinobacterium stanieri</name>
    <dbReference type="NCBI Taxonomy" id="49186"/>
    <lineage>
        <taxon>Bacteria</taxon>
        <taxon>Pseudomonadati</taxon>
        <taxon>Pseudomonadota</taxon>
        <taxon>Gammaproteobacteria</taxon>
        <taxon>Oceanospirillales</taxon>
        <taxon>Oceanospirillaceae</taxon>
        <taxon>Marinobacterium</taxon>
    </lineage>
</organism>
<dbReference type="Pfam" id="PF00437">
    <property type="entry name" value="T2SSE"/>
    <property type="match status" value="1"/>
</dbReference>
<evidence type="ECO:0000313" key="6">
    <source>
        <dbReference type="Proteomes" id="UP000186895"/>
    </source>
</evidence>
<dbReference type="EMBL" id="FTMN01000013">
    <property type="protein sequence ID" value="SIQ98562.1"/>
    <property type="molecule type" value="Genomic_DNA"/>
</dbReference>
<protein>
    <submittedName>
        <fullName evidence="5">Tfp pilus assembly protein PilT, pilus retraction ATPase</fullName>
    </submittedName>
</protein>
<keyword evidence="6" id="KW-1185">Reference proteome</keyword>
<dbReference type="AlphaFoldDB" id="A0A1N6X880"/>
<dbReference type="GO" id="GO:0016887">
    <property type="term" value="F:ATP hydrolysis activity"/>
    <property type="evidence" value="ECO:0007669"/>
    <property type="project" value="TreeGrafter"/>
</dbReference>
<evidence type="ECO:0000259" key="4">
    <source>
        <dbReference type="PROSITE" id="PS00662"/>
    </source>
</evidence>
<evidence type="ECO:0000256" key="3">
    <source>
        <dbReference type="ARBA" id="ARBA00022840"/>
    </source>
</evidence>
<name>A0A1N6X880_9GAMM</name>
<dbReference type="RefSeq" id="WP_076465991.1">
    <property type="nucleotide sequence ID" value="NZ_FTMN01000013.1"/>
</dbReference>
<evidence type="ECO:0000313" key="5">
    <source>
        <dbReference type="EMBL" id="SIQ98562.1"/>
    </source>
</evidence>
<dbReference type="Gene3D" id="3.40.50.300">
    <property type="entry name" value="P-loop containing nucleotide triphosphate hydrolases"/>
    <property type="match status" value="1"/>
</dbReference>
<dbReference type="GO" id="GO:0005886">
    <property type="term" value="C:plasma membrane"/>
    <property type="evidence" value="ECO:0007669"/>
    <property type="project" value="TreeGrafter"/>
</dbReference>
<reference evidence="6" key="1">
    <citation type="submission" date="2017-01" db="EMBL/GenBank/DDBJ databases">
        <authorList>
            <person name="Varghese N."/>
            <person name="Submissions S."/>
        </authorList>
    </citation>
    <scope>NUCLEOTIDE SEQUENCE [LARGE SCALE GENOMIC DNA]</scope>
    <source>
        <strain evidence="6">DSM 7027</strain>
    </source>
</reference>
<dbReference type="STRING" id="49186.SAMN05421647_11313"/>
<dbReference type="SUPFAM" id="SSF52540">
    <property type="entry name" value="P-loop containing nucleoside triphosphate hydrolases"/>
    <property type="match status" value="1"/>
</dbReference>
<comment type="similarity">
    <text evidence="1">Belongs to the GSP E family.</text>
</comment>
<keyword evidence="3" id="KW-0067">ATP-binding</keyword>
<dbReference type="PANTHER" id="PTHR30258:SF2">
    <property type="entry name" value="COMG OPERON PROTEIN 1"/>
    <property type="match status" value="1"/>
</dbReference>
<evidence type="ECO:0000256" key="2">
    <source>
        <dbReference type="ARBA" id="ARBA00022741"/>
    </source>
</evidence>